<dbReference type="Proteomes" id="UP000521943">
    <property type="component" value="Unassembled WGS sequence"/>
</dbReference>
<protein>
    <submittedName>
        <fullName evidence="1">Uncharacterized protein</fullName>
    </submittedName>
</protein>
<evidence type="ECO:0000313" key="1">
    <source>
        <dbReference type="EMBL" id="KAF6744186.1"/>
    </source>
</evidence>
<comment type="caution">
    <text evidence="1">The sequence shown here is derived from an EMBL/GenBank/DDBJ whole genome shotgun (WGS) entry which is preliminary data.</text>
</comment>
<dbReference type="EMBL" id="JACGCI010000125">
    <property type="protein sequence ID" value="KAF6744186.1"/>
    <property type="molecule type" value="Genomic_DNA"/>
</dbReference>
<sequence>MVSFTEMHFNSQVELKRVNPRLPAQDVKSAPNGEAPPPTRVIPANMFKRSTTAAATRVAADTFSLPNDVEIPVYDAREVVDLDFHRVLPRLAESLPPFAGEVPLGSFIVVGYTSTVYRAGSGNMTLGCNILWAIVVGTPEV</sequence>
<accession>A0A8H6LWX1</accession>
<reference evidence="1 2" key="1">
    <citation type="submission" date="2020-07" db="EMBL/GenBank/DDBJ databases">
        <title>Comparative genomics of pyrophilous fungi reveals a link between fire events and developmental genes.</title>
        <authorList>
            <consortium name="DOE Joint Genome Institute"/>
            <person name="Steindorff A.S."/>
            <person name="Carver A."/>
            <person name="Calhoun S."/>
            <person name="Stillman K."/>
            <person name="Liu H."/>
            <person name="Lipzen A."/>
            <person name="Pangilinan J."/>
            <person name="Labutti K."/>
            <person name="Bruns T.D."/>
            <person name="Grigoriev I.V."/>
        </authorList>
    </citation>
    <scope>NUCLEOTIDE SEQUENCE [LARGE SCALE GENOMIC DNA]</scope>
    <source>
        <strain evidence="1 2">CBS 144469</strain>
    </source>
</reference>
<organism evidence="1 2">
    <name type="scientific">Ephemerocybe angulata</name>
    <dbReference type="NCBI Taxonomy" id="980116"/>
    <lineage>
        <taxon>Eukaryota</taxon>
        <taxon>Fungi</taxon>
        <taxon>Dikarya</taxon>
        <taxon>Basidiomycota</taxon>
        <taxon>Agaricomycotina</taxon>
        <taxon>Agaricomycetes</taxon>
        <taxon>Agaricomycetidae</taxon>
        <taxon>Agaricales</taxon>
        <taxon>Agaricineae</taxon>
        <taxon>Psathyrellaceae</taxon>
        <taxon>Ephemerocybe</taxon>
    </lineage>
</organism>
<evidence type="ECO:0000313" key="2">
    <source>
        <dbReference type="Proteomes" id="UP000521943"/>
    </source>
</evidence>
<dbReference type="OrthoDB" id="3067694at2759"/>
<dbReference type="AlphaFoldDB" id="A0A8H6LWX1"/>
<keyword evidence="2" id="KW-1185">Reference proteome</keyword>
<proteinExistence type="predicted"/>
<name>A0A8H6LWX1_9AGAR</name>
<gene>
    <name evidence="1" type="ORF">DFP72DRAFT_1078894</name>
</gene>